<reference evidence="9 10" key="1">
    <citation type="submission" date="2017-07" db="EMBL/GenBank/DDBJ databases">
        <title>Isolation and development of strain Bacillus megaterium SR7 for enhanced growth and metabolite production under supercritical carbon dioxide.</title>
        <authorList>
            <person name="Freedman A.J.E."/>
            <person name="Peet K.C."/>
            <person name="Boock J.T."/>
            <person name="Penn K."/>
            <person name="Prather K.L.J."/>
            <person name="Thompson J.R."/>
        </authorList>
    </citation>
    <scope>NUCLEOTIDE SEQUENCE [LARGE SCALE GENOMIC DNA]</scope>
    <source>
        <strain evidence="9 10">SR7</strain>
    </source>
</reference>
<comment type="similarity">
    <text evidence="2">Belongs to the amino acid-polyamine-organocation (APC) superfamily. Spore germination protein (SGP) (TC 2.A.3.9) family.</text>
</comment>
<dbReference type="PANTHER" id="PTHR34975:SF2">
    <property type="entry name" value="SPORE GERMINATION PROTEIN A2"/>
    <property type="match status" value="1"/>
</dbReference>
<feature type="transmembrane region" description="Helical" evidence="8">
    <location>
        <begin position="219"/>
        <end position="240"/>
    </location>
</feature>
<evidence type="ECO:0000256" key="8">
    <source>
        <dbReference type="SAM" id="Phobius"/>
    </source>
</evidence>
<organism evidence="9 10">
    <name type="scientific">Priestia megaterium</name>
    <name type="common">Bacillus megaterium</name>
    <dbReference type="NCBI Taxonomy" id="1404"/>
    <lineage>
        <taxon>Bacteria</taxon>
        <taxon>Bacillati</taxon>
        <taxon>Bacillota</taxon>
        <taxon>Bacilli</taxon>
        <taxon>Bacillales</taxon>
        <taxon>Bacillaceae</taxon>
        <taxon>Priestia</taxon>
    </lineage>
</organism>
<feature type="transmembrane region" description="Helical" evidence="8">
    <location>
        <begin position="270"/>
        <end position="291"/>
    </location>
</feature>
<feature type="transmembrane region" description="Helical" evidence="8">
    <location>
        <begin position="42"/>
        <end position="62"/>
    </location>
</feature>
<evidence type="ECO:0000313" key="10">
    <source>
        <dbReference type="Proteomes" id="UP000253834"/>
    </source>
</evidence>
<keyword evidence="5 8" id="KW-0812">Transmembrane</keyword>
<keyword evidence="7 8" id="KW-0472">Membrane</keyword>
<keyword evidence="4" id="KW-0309">Germination</keyword>
<proteinExistence type="inferred from homology"/>
<evidence type="ECO:0000256" key="7">
    <source>
        <dbReference type="ARBA" id="ARBA00023136"/>
    </source>
</evidence>
<accession>A0AA86I5C1</accession>
<comment type="subcellular location">
    <subcellularLocation>
        <location evidence="1">Membrane</location>
        <topology evidence="1">Multi-pass membrane protein</topology>
    </subcellularLocation>
</comment>
<evidence type="ECO:0000313" key="9">
    <source>
        <dbReference type="EMBL" id="AXI30564.1"/>
    </source>
</evidence>
<evidence type="ECO:0000256" key="3">
    <source>
        <dbReference type="ARBA" id="ARBA00022448"/>
    </source>
</evidence>
<dbReference type="EMBL" id="CP022674">
    <property type="protein sequence ID" value="AXI30564.1"/>
    <property type="molecule type" value="Genomic_DNA"/>
</dbReference>
<feature type="transmembrane region" description="Helical" evidence="8">
    <location>
        <begin position="12"/>
        <end position="30"/>
    </location>
</feature>
<feature type="transmembrane region" description="Helical" evidence="8">
    <location>
        <begin position="119"/>
        <end position="135"/>
    </location>
</feature>
<dbReference type="AlphaFoldDB" id="A0AA86I5C1"/>
<dbReference type="GO" id="GO:0009847">
    <property type="term" value="P:spore germination"/>
    <property type="evidence" value="ECO:0007669"/>
    <property type="project" value="InterPro"/>
</dbReference>
<sequence>MIRKENRISNTQLFFIIIQAQIGVGILSLPHDVSLISKNDGWISTLIAGAMVQVIILVLWGLGRKFPSLTIYEIIPRLIGKRLGKIIVFFYAIYFIVTGSLVLSRFIQVIDTWILQRTPNWILILLTLGVCVYLVKDTLRSIARFYVLVTPLLIILFGLVTYALKDANFLYIFPIGQSGIPNIVKGSKEAIFSMLGFEFMLFLYPYVKATDGRKLVAVSSANLFVTLFYTYMVFASLIFFETRQDLYLTPQPLLYMIKSYSFQIVERIDLFFLSIWVISVVTSIASWIFLASNGFKYFFGRANHARFLPCTAGIVFIIALLPRNETDLQKFNKILEPAHLGFIVVIPLFLFLFSFFFAKKRSGDHSV</sequence>
<dbReference type="GO" id="GO:0016020">
    <property type="term" value="C:membrane"/>
    <property type="evidence" value="ECO:0007669"/>
    <property type="project" value="UniProtKB-SubCell"/>
</dbReference>
<feature type="transmembrane region" description="Helical" evidence="8">
    <location>
        <begin position="303"/>
        <end position="320"/>
    </location>
</feature>
<dbReference type="Gene3D" id="1.20.1740.10">
    <property type="entry name" value="Amino acid/polyamine transporter I"/>
    <property type="match status" value="1"/>
</dbReference>
<evidence type="ECO:0000256" key="6">
    <source>
        <dbReference type="ARBA" id="ARBA00022989"/>
    </source>
</evidence>
<dbReference type="NCBIfam" id="TIGR00912">
    <property type="entry name" value="2A0309"/>
    <property type="match status" value="1"/>
</dbReference>
<dbReference type="Pfam" id="PF03845">
    <property type="entry name" value="Spore_permease"/>
    <property type="match status" value="1"/>
</dbReference>
<evidence type="ECO:0008006" key="11">
    <source>
        <dbReference type="Google" id="ProtNLM"/>
    </source>
</evidence>
<dbReference type="Proteomes" id="UP000253834">
    <property type="component" value="Chromosome"/>
</dbReference>
<feature type="transmembrane region" description="Helical" evidence="8">
    <location>
        <begin position="142"/>
        <end position="164"/>
    </location>
</feature>
<evidence type="ECO:0000256" key="4">
    <source>
        <dbReference type="ARBA" id="ARBA00022544"/>
    </source>
</evidence>
<gene>
    <name evidence="9" type="ORF">CIB87_16615</name>
</gene>
<name>A0AA86I5C1_PRIMG</name>
<evidence type="ECO:0000256" key="2">
    <source>
        <dbReference type="ARBA" id="ARBA00007998"/>
    </source>
</evidence>
<dbReference type="RefSeq" id="WP_114896274.1">
    <property type="nucleotide sequence ID" value="NZ_CP022674.1"/>
</dbReference>
<feature type="transmembrane region" description="Helical" evidence="8">
    <location>
        <begin position="83"/>
        <end position="107"/>
    </location>
</feature>
<dbReference type="PANTHER" id="PTHR34975">
    <property type="entry name" value="SPORE GERMINATION PROTEIN A2"/>
    <property type="match status" value="1"/>
</dbReference>
<feature type="transmembrane region" description="Helical" evidence="8">
    <location>
        <begin position="190"/>
        <end position="207"/>
    </location>
</feature>
<evidence type="ECO:0000256" key="5">
    <source>
        <dbReference type="ARBA" id="ARBA00022692"/>
    </source>
</evidence>
<dbReference type="InterPro" id="IPR004761">
    <property type="entry name" value="Spore_GerAB"/>
</dbReference>
<protein>
    <recommendedName>
        <fullName evidence="11">Spore germination protein (Amino acid permease)</fullName>
    </recommendedName>
</protein>
<feature type="transmembrane region" description="Helical" evidence="8">
    <location>
        <begin position="340"/>
        <end position="358"/>
    </location>
</feature>
<evidence type="ECO:0000256" key="1">
    <source>
        <dbReference type="ARBA" id="ARBA00004141"/>
    </source>
</evidence>
<keyword evidence="6 8" id="KW-1133">Transmembrane helix</keyword>
<keyword evidence="3" id="KW-0813">Transport</keyword>